<dbReference type="EMBL" id="ANOG01001017">
    <property type="protein sequence ID" value="EMI15953.1"/>
    <property type="molecule type" value="Genomic_DNA"/>
</dbReference>
<comment type="caution">
    <text evidence="1">The sequence shown here is derived from an EMBL/GenBank/DDBJ whole genome shotgun (WGS) entry which is preliminary data.</text>
</comment>
<sequence length="47" mass="4922">MAFAEYEGARFLGQAKLLTNFPSEALNCNAVVQRISDGSAAAMQDGG</sequence>
<dbReference type="AlphaFoldDB" id="M5R8Y3"/>
<evidence type="ECO:0000313" key="2">
    <source>
        <dbReference type="Proteomes" id="UP000011991"/>
    </source>
</evidence>
<dbReference type="Proteomes" id="UP000011991">
    <property type="component" value="Unassembled WGS sequence"/>
</dbReference>
<accession>M5R8Y3</accession>
<keyword evidence="2" id="KW-1185">Reference proteome</keyword>
<gene>
    <name evidence="1" type="ORF">RMSM_07136</name>
</gene>
<proteinExistence type="predicted"/>
<organism evidence="1 2">
    <name type="scientific">Rhodopirellula maiorica SM1</name>
    <dbReference type="NCBI Taxonomy" id="1265738"/>
    <lineage>
        <taxon>Bacteria</taxon>
        <taxon>Pseudomonadati</taxon>
        <taxon>Planctomycetota</taxon>
        <taxon>Planctomycetia</taxon>
        <taxon>Pirellulales</taxon>
        <taxon>Pirellulaceae</taxon>
        <taxon>Novipirellula</taxon>
    </lineage>
</organism>
<name>M5R8Y3_9BACT</name>
<reference evidence="1 2" key="1">
    <citation type="journal article" date="2013" name="Mar. Genomics">
        <title>Expression of sulfatases in Rhodopirellula baltica and the diversity of sulfatases in the genus Rhodopirellula.</title>
        <authorList>
            <person name="Wegner C.E."/>
            <person name="Richter-Heitmann T."/>
            <person name="Klindworth A."/>
            <person name="Klockow C."/>
            <person name="Richter M."/>
            <person name="Achstetter T."/>
            <person name="Glockner F.O."/>
            <person name="Harder J."/>
        </authorList>
    </citation>
    <scope>NUCLEOTIDE SEQUENCE [LARGE SCALE GENOMIC DNA]</scope>
    <source>
        <strain evidence="1 2">SM1</strain>
    </source>
</reference>
<dbReference type="PATRIC" id="fig|1265738.3.peg.7112"/>
<protein>
    <submittedName>
        <fullName evidence="1">Uncharacterized protein</fullName>
    </submittedName>
</protein>
<evidence type="ECO:0000313" key="1">
    <source>
        <dbReference type="EMBL" id="EMI15953.1"/>
    </source>
</evidence>